<dbReference type="AlphaFoldDB" id="A0AAD5PB46"/>
<dbReference type="GO" id="GO:0042144">
    <property type="term" value="P:vacuole fusion, non-autophagic"/>
    <property type="evidence" value="ECO:0007669"/>
    <property type="project" value="TreeGrafter"/>
</dbReference>
<evidence type="ECO:0000313" key="4">
    <source>
        <dbReference type="EMBL" id="KAI9253909.1"/>
    </source>
</evidence>
<gene>
    <name evidence="4" type="ORF">BDA99DRAFT_166685</name>
</gene>
<comment type="similarity">
    <text evidence="1">Belongs to the protease inhibitor I9 family.</text>
</comment>
<accession>A0AAD5PB46</accession>
<dbReference type="InterPro" id="IPR037045">
    <property type="entry name" value="S8pro/Inhibitor_I9_sf"/>
</dbReference>
<evidence type="ECO:0000256" key="1">
    <source>
        <dbReference type="ARBA" id="ARBA00038069"/>
    </source>
</evidence>
<sequence>MYIKRRIFTLAFVVILVLIASVATGDKSGFSEYILVFKRPVSQKTYDDAKADVISAGGQVSYEYHSALQGLAVSLPDNRVNTFKSKSYIDYVEKNQEAHTMSSTT</sequence>
<dbReference type="Proteomes" id="UP001209540">
    <property type="component" value="Unassembled WGS sequence"/>
</dbReference>
<evidence type="ECO:0000256" key="2">
    <source>
        <dbReference type="SAM" id="SignalP"/>
    </source>
</evidence>
<dbReference type="PANTHER" id="PTHR28288">
    <property type="entry name" value="PROTEASE B INHIBITOR 2"/>
    <property type="match status" value="1"/>
</dbReference>
<comment type="caution">
    <text evidence="4">The sequence shown here is derived from an EMBL/GenBank/DDBJ whole genome shotgun (WGS) entry which is preliminary data.</text>
</comment>
<organism evidence="4 5">
    <name type="scientific">Phascolomyces articulosus</name>
    <dbReference type="NCBI Taxonomy" id="60185"/>
    <lineage>
        <taxon>Eukaryota</taxon>
        <taxon>Fungi</taxon>
        <taxon>Fungi incertae sedis</taxon>
        <taxon>Mucoromycota</taxon>
        <taxon>Mucoromycotina</taxon>
        <taxon>Mucoromycetes</taxon>
        <taxon>Mucorales</taxon>
        <taxon>Lichtheimiaceae</taxon>
        <taxon>Phascolomyces</taxon>
    </lineage>
</organism>
<feature type="chain" id="PRO_5042057138" description="Inhibitor I9 domain-containing protein" evidence="2">
    <location>
        <begin position="26"/>
        <end position="105"/>
    </location>
</feature>
<reference evidence="4" key="2">
    <citation type="submission" date="2023-02" db="EMBL/GenBank/DDBJ databases">
        <authorList>
            <consortium name="DOE Joint Genome Institute"/>
            <person name="Mondo S.J."/>
            <person name="Chang Y."/>
            <person name="Wang Y."/>
            <person name="Ahrendt S."/>
            <person name="Andreopoulos W."/>
            <person name="Barry K."/>
            <person name="Beard J."/>
            <person name="Benny G.L."/>
            <person name="Blankenship S."/>
            <person name="Bonito G."/>
            <person name="Cuomo C."/>
            <person name="Desiro A."/>
            <person name="Gervers K.A."/>
            <person name="Hundley H."/>
            <person name="Kuo A."/>
            <person name="LaButti K."/>
            <person name="Lang B.F."/>
            <person name="Lipzen A."/>
            <person name="O'Donnell K."/>
            <person name="Pangilinan J."/>
            <person name="Reynolds N."/>
            <person name="Sandor L."/>
            <person name="Smith M.W."/>
            <person name="Tsang A."/>
            <person name="Grigoriev I.V."/>
            <person name="Stajich J.E."/>
            <person name="Spatafora J.W."/>
        </authorList>
    </citation>
    <scope>NUCLEOTIDE SEQUENCE</scope>
    <source>
        <strain evidence="4">RSA 2281</strain>
    </source>
</reference>
<dbReference type="PANTHER" id="PTHR28288:SF2">
    <property type="entry name" value="PROTEASE B INHIBITOR 2"/>
    <property type="match status" value="1"/>
</dbReference>
<evidence type="ECO:0000313" key="5">
    <source>
        <dbReference type="Proteomes" id="UP001209540"/>
    </source>
</evidence>
<dbReference type="GO" id="GO:0004866">
    <property type="term" value="F:endopeptidase inhibitor activity"/>
    <property type="evidence" value="ECO:0007669"/>
    <property type="project" value="TreeGrafter"/>
</dbReference>
<dbReference type="EMBL" id="JAIXMP010000025">
    <property type="protein sequence ID" value="KAI9253909.1"/>
    <property type="molecule type" value="Genomic_DNA"/>
</dbReference>
<protein>
    <recommendedName>
        <fullName evidence="3">Inhibitor I9 domain-containing protein</fullName>
    </recommendedName>
</protein>
<proteinExistence type="inferred from homology"/>
<dbReference type="SUPFAM" id="SSF54897">
    <property type="entry name" value="Protease propeptides/inhibitors"/>
    <property type="match status" value="1"/>
</dbReference>
<dbReference type="InterPro" id="IPR010259">
    <property type="entry name" value="S8pro/Inhibitor_I9"/>
</dbReference>
<reference evidence="4" key="1">
    <citation type="journal article" date="2022" name="IScience">
        <title>Evolution of zygomycete secretomes and the origins of terrestrial fungal ecologies.</title>
        <authorList>
            <person name="Chang Y."/>
            <person name="Wang Y."/>
            <person name="Mondo S."/>
            <person name="Ahrendt S."/>
            <person name="Andreopoulos W."/>
            <person name="Barry K."/>
            <person name="Beard J."/>
            <person name="Benny G.L."/>
            <person name="Blankenship S."/>
            <person name="Bonito G."/>
            <person name="Cuomo C."/>
            <person name="Desiro A."/>
            <person name="Gervers K.A."/>
            <person name="Hundley H."/>
            <person name="Kuo A."/>
            <person name="LaButti K."/>
            <person name="Lang B.F."/>
            <person name="Lipzen A."/>
            <person name="O'Donnell K."/>
            <person name="Pangilinan J."/>
            <person name="Reynolds N."/>
            <person name="Sandor L."/>
            <person name="Smith M.E."/>
            <person name="Tsang A."/>
            <person name="Grigoriev I.V."/>
            <person name="Stajich J.E."/>
            <person name="Spatafora J.W."/>
        </authorList>
    </citation>
    <scope>NUCLEOTIDE SEQUENCE</scope>
    <source>
        <strain evidence="4">RSA 2281</strain>
    </source>
</reference>
<name>A0AAD5PB46_9FUNG</name>
<feature type="signal peptide" evidence="2">
    <location>
        <begin position="1"/>
        <end position="25"/>
    </location>
</feature>
<dbReference type="InterPro" id="IPR052471">
    <property type="entry name" value="PBI_I9"/>
</dbReference>
<keyword evidence="5" id="KW-1185">Reference proteome</keyword>
<keyword evidence="2" id="KW-0732">Signal</keyword>
<dbReference type="Gene3D" id="3.30.70.80">
    <property type="entry name" value="Peptidase S8 propeptide/proteinase inhibitor I9"/>
    <property type="match status" value="1"/>
</dbReference>
<feature type="domain" description="Inhibitor I9" evidence="3">
    <location>
        <begin position="51"/>
        <end position="100"/>
    </location>
</feature>
<evidence type="ECO:0000259" key="3">
    <source>
        <dbReference type="Pfam" id="PF05922"/>
    </source>
</evidence>
<dbReference type="Pfam" id="PF05922">
    <property type="entry name" value="Inhibitor_I9"/>
    <property type="match status" value="1"/>
</dbReference>